<evidence type="ECO:0000313" key="2">
    <source>
        <dbReference type="EMBL" id="KDP27389.1"/>
    </source>
</evidence>
<dbReference type="Proteomes" id="UP000027138">
    <property type="component" value="Unassembled WGS sequence"/>
</dbReference>
<name>A0A067K6F0_JATCU</name>
<keyword evidence="1" id="KW-1133">Transmembrane helix</keyword>
<dbReference type="EMBL" id="KK914848">
    <property type="protein sequence ID" value="KDP27389.1"/>
    <property type="molecule type" value="Genomic_DNA"/>
</dbReference>
<sequence>MDLSVRGAHMKVGYRCVIEIWACEHRVLPMPTLFSFDTTTNERTLPQGRAWRFSLRYAHTTSDISAFRQMLNGLSWDRAAIGYQQWRLLLPGLFYDMYYIGERVYKWDLDSEMRRVPHNVPYYMLSTRSIKLKQDIGDASMGWTATDHLIAFVLSAYPIFVGFWSMHLHLLSLILLPRQMSLIGIRMVPQLGELAWHLWRAEVENSSMAGELIIELDASLLSLKRPRSPVATTQRRRLRMHLELAAPIHYFSCYFSLYLGPSWGNDILVQNHFREDTRAEEISVVPRLDINLTSMILPVFSFSAYEIPSYYFEADVMPLQPLINCALGMDRTSLYWSPVVCFCTLSQYLLLSDIDGISSLQLVPIVEQMTRRCTPFPLILAETFTWLGHHA</sequence>
<accession>A0A067K6F0</accession>
<keyword evidence="1" id="KW-0812">Transmembrane</keyword>
<keyword evidence="1" id="KW-0472">Membrane</keyword>
<protein>
    <submittedName>
        <fullName evidence="2">Uncharacterized protein</fullName>
    </submittedName>
</protein>
<proteinExistence type="predicted"/>
<organism evidence="2 3">
    <name type="scientific">Jatropha curcas</name>
    <name type="common">Barbados nut</name>
    <dbReference type="NCBI Taxonomy" id="180498"/>
    <lineage>
        <taxon>Eukaryota</taxon>
        <taxon>Viridiplantae</taxon>
        <taxon>Streptophyta</taxon>
        <taxon>Embryophyta</taxon>
        <taxon>Tracheophyta</taxon>
        <taxon>Spermatophyta</taxon>
        <taxon>Magnoliopsida</taxon>
        <taxon>eudicotyledons</taxon>
        <taxon>Gunneridae</taxon>
        <taxon>Pentapetalae</taxon>
        <taxon>rosids</taxon>
        <taxon>fabids</taxon>
        <taxon>Malpighiales</taxon>
        <taxon>Euphorbiaceae</taxon>
        <taxon>Crotonoideae</taxon>
        <taxon>Jatropheae</taxon>
        <taxon>Jatropha</taxon>
    </lineage>
</organism>
<evidence type="ECO:0000313" key="3">
    <source>
        <dbReference type="Proteomes" id="UP000027138"/>
    </source>
</evidence>
<gene>
    <name evidence="2" type="ORF">JCGZ_20213</name>
</gene>
<keyword evidence="3" id="KW-1185">Reference proteome</keyword>
<feature type="transmembrane region" description="Helical" evidence="1">
    <location>
        <begin position="149"/>
        <end position="176"/>
    </location>
</feature>
<dbReference type="AlphaFoldDB" id="A0A067K6F0"/>
<evidence type="ECO:0000256" key="1">
    <source>
        <dbReference type="SAM" id="Phobius"/>
    </source>
</evidence>
<reference evidence="2 3" key="1">
    <citation type="journal article" date="2014" name="PLoS ONE">
        <title>Global Analysis of Gene Expression Profiles in Physic Nut (Jatropha curcas L.) Seedlings Exposed to Salt Stress.</title>
        <authorList>
            <person name="Zhang L."/>
            <person name="Zhang C."/>
            <person name="Wu P."/>
            <person name="Chen Y."/>
            <person name="Li M."/>
            <person name="Jiang H."/>
            <person name="Wu G."/>
        </authorList>
    </citation>
    <scope>NUCLEOTIDE SEQUENCE [LARGE SCALE GENOMIC DNA]</scope>
    <source>
        <strain evidence="3">cv. GZQX0401</strain>
        <tissue evidence="2">Young leaves</tissue>
    </source>
</reference>